<evidence type="ECO:0000256" key="11">
    <source>
        <dbReference type="ARBA" id="ARBA00023163"/>
    </source>
</evidence>
<dbReference type="InterPro" id="IPR038765">
    <property type="entry name" value="Papain-like_cys_pep_sf"/>
</dbReference>
<comment type="subcellular location">
    <subcellularLocation>
        <location evidence="2">Nucleus</location>
    </subcellularLocation>
</comment>
<dbReference type="AlphaFoldDB" id="A0A9P4NMH1"/>
<evidence type="ECO:0000256" key="7">
    <source>
        <dbReference type="ARBA" id="ARBA00022801"/>
    </source>
</evidence>
<dbReference type="GO" id="GO:0008270">
    <property type="term" value="F:zinc ion binding"/>
    <property type="evidence" value="ECO:0007669"/>
    <property type="project" value="UniProtKB-KW"/>
</dbReference>
<dbReference type="InterPro" id="IPR018200">
    <property type="entry name" value="USP_CS"/>
</dbReference>
<feature type="compositionally biased region" description="Low complexity" evidence="15">
    <location>
        <begin position="478"/>
        <end position="492"/>
    </location>
</feature>
<dbReference type="GO" id="GO:0004843">
    <property type="term" value="F:cysteine-type deubiquitinase activity"/>
    <property type="evidence" value="ECO:0007669"/>
    <property type="project" value="UniProtKB-UniRule"/>
</dbReference>
<dbReference type="InterPro" id="IPR050185">
    <property type="entry name" value="Ub_carboxyl-term_hydrolase"/>
</dbReference>
<evidence type="ECO:0000256" key="13">
    <source>
        <dbReference type="ARBA" id="ARBA00038490"/>
    </source>
</evidence>
<comment type="catalytic activity">
    <reaction evidence="1 14">
        <text>Thiol-dependent hydrolysis of ester, thioester, amide, peptide and isopeptide bonds formed by the C-terminal Gly of ubiquitin (a 76-residue protein attached to proteins as an intracellular targeting signal).</text>
        <dbReference type="EC" id="3.4.19.12"/>
    </reaction>
</comment>
<keyword evidence="7 14" id="KW-0378">Hydrolase</keyword>
<keyword evidence="12" id="KW-0539">Nucleus</keyword>
<sequence>MNDTINVTPARSNSITLASPKIAKQKPNPTPGVIASVAFGCEHIQAFNRAGEKSWKTFTQQYNSVLKSIRDEPRVKTATVKLGKDRTDITLRSTFLCLQCPHIFPQEGTKAHFEGPKVHSFCHTLVVESRSGHIFCHNCSDYIYDPTLDLLRSRLFSPPPSITTSNKRTHTEYASEPAGLVAANSNFVPCRAIGLRGLYNMGNTCFMSVVIQSLLHNPFIKTWYLSEGHKGGECEREHCTSCAFEEIFCEFWSVEKTEGYGAVPMLLSSWKSAEHLAGYQQQDAHEYMQFMLNSLHTTNLPSSGDSPNPSTTSSSNTGEDCTCIIHSTFGGKLASTVTCSDCKNKTVTIEEFLDLSLDLRNAVAKKRKLNGSLKEKDKNDKGEKNGDAPDEGMKLDECLRRFTAEESLAKEGYTCRKCGGARDAVKQLSLKRLPPVLSIHLKRFSASSKNGSTSSKLETSVHFPISLNMSPYTCAAQSSKPTKSSSTTSSTPSDPPSSSPQEARYTLSAVIVHKGEMNSGHYVSYAREGRDWFLFDDSKVVLVGEGEVLKAQAYLLVYVVEKF</sequence>
<accession>A0A9P4NMH1</accession>
<dbReference type="PROSITE" id="PS00972">
    <property type="entry name" value="USP_1"/>
    <property type="match status" value="1"/>
</dbReference>
<evidence type="ECO:0000256" key="14">
    <source>
        <dbReference type="RuleBase" id="RU366025"/>
    </source>
</evidence>
<dbReference type="SUPFAM" id="SSF54001">
    <property type="entry name" value="Cysteine proteinases"/>
    <property type="match status" value="1"/>
</dbReference>
<evidence type="ECO:0000256" key="3">
    <source>
        <dbReference type="ARBA" id="ARBA00022670"/>
    </source>
</evidence>
<feature type="domain" description="USP" evidence="16">
    <location>
        <begin position="196"/>
        <end position="561"/>
    </location>
</feature>
<dbReference type="GO" id="GO:0016579">
    <property type="term" value="P:protein deubiquitination"/>
    <property type="evidence" value="ECO:0007669"/>
    <property type="project" value="InterPro"/>
</dbReference>
<evidence type="ECO:0000313" key="17">
    <source>
        <dbReference type="EMBL" id="KAF2427681.1"/>
    </source>
</evidence>
<gene>
    <name evidence="17" type="ORF">EJ08DRAFT_688881</name>
</gene>
<keyword evidence="3 14" id="KW-0645">Protease</keyword>
<evidence type="ECO:0000256" key="15">
    <source>
        <dbReference type="SAM" id="MobiDB-lite"/>
    </source>
</evidence>
<dbReference type="InterPro" id="IPR001607">
    <property type="entry name" value="Znf_UBP"/>
</dbReference>
<dbReference type="EC" id="3.4.19.12" evidence="14"/>
<keyword evidence="10" id="KW-0805">Transcription regulation</keyword>
<evidence type="ECO:0000256" key="12">
    <source>
        <dbReference type="ARBA" id="ARBA00023242"/>
    </source>
</evidence>
<evidence type="ECO:0000256" key="2">
    <source>
        <dbReference type="ARBA" id="ARBA00004123"/>
    </source>
</evidence>
<keyword evidence="9" id="KW-0862">Zinc</keyword>
<dbReference type="PANTHER" id="PTHR21646:SF33">
    <property type="entry name" value="UBIQUITIN CARBOXYL-TERMINAL HYDROLASE 22"/>
    <property type="match status" value="1"/>
</dbReference>
<dbReference type="InterPro" id="IPR013083">
    <property type="entry name" value="Znf_RING/FYVE/PHD"/>
</dbReference>
<evidence type="ECO:0000256" key="5">
    <source>
        <dbReference type="ARBA" id="ARBA00022771"/>
    </source>
</evidence>
<keyword evidence="6 14" id="KW-0833">Ubl conjugation pathway</keyword>
<dbReference type="InterPro" id="IPR028889">
    <property type="entry name" value="USP"/>
</dbReference>
<dbReference type="SUPFAM" id="SSF57850">
    <property type="entry name" value="RING/U-box"/>
    <property type="match status" value="1"/>
</dbReference>
<dbReference type="Gene3D" id="3.30.40.10">
    <property type="entry name" value="Zinc/RING finger domain, C3HC4 (zinc finger)"/>
    <property type="match status" value="1"/>
</dbReference>
<keyword evidence="8 14" id="KW-0788">Thiol protease</keyword>
<evidence type="ECO:0000256" key="1">
    <source>
        <dbReference type="ARBA" id="ARBA00000707"/>
    </source>
</evidence>
<comment type="caution">
    <text evidence="17">The sequence shown here is derived from an EMBL/GenBank/DDBJ whole genome shotgun (WGS) entry which is preliminary data.</text>
</comment>
<evidence type="ECO:0000313" key="18">
    <source>
        <dbReference type="Proteomes" id="UP000800235"/>
    </source>
</evidence>
<dbReference type="Pfam" id="PF00443">
    <property type="entry name" value="UCH"/>
    <property type="match status" value="1"/>
</dbReference>
<dbReference type="PROSITE" id="PS00973">
    <property type="entry name" value="USP_2"/>
    <property type="match status" value="1"/>
</dbReference>
<dbReference type="EMBL" id="MU007058">
    <property type="protein sequence ID" value="KAF2427681.1"/>
    <property type="molecule type" value="Genomic_DNA"/>
</dbReference>
<keyword evidence="4" id="KW-0479">Metal-binding</keyword>
<name>A0A9P4NMH1_9PEZI</name>
<keyword evidence="11" id="KW-0804">Transcription</keyword>
<dbReference type="Gene3D" id="3.90.70.10">
    <property type="entry name" value="Cysteine proteinases"/>
    <property type="match status" value="1"/>
</dbReference>
<proteinExistence type="inferred from homology"/>
<dbReference type="GO" id="GO:0006508">
    <property type="term" value="P:proteolysis"/>
    <property type="evidence" value="ECO:0007669"/>
    <property type="project" value="UniProtKB-KW"/>
</dbReference>
<dbReference type="PANTHER" id="PTHR21646">
    <property type="entry name" value="UBIQUITIN CARBOXYL-TERMINAL HYDROLASE"/>
    <property type="match status" value="1"/>
</dbReference>
<comment type="similarity">
    <text evidence="13">Belongs to the peptidase C19 family. UBP8 subfamily.</text>
</comment>
<protein>
    <recommendedName>
        <fullName evidence="14">Ubiquitin carboxyl-terminal hydrolase</fullName>
        <ecNumber evidence="14">3.4.19.12</ecNumber>
    </recommendedName>
</protein>
<keyword evidence="18" id="KW-1185">Reference proteome</keyword>
<feature type="region of interest" description="Disordered" evidence="15">
    <location>
        <begin position="474"/>
        <end position="502"/>
    </location>
</feature>
<evidence type="ECO:0000256" key="8">
    <source>
        <dbReference type="ARBA" id="ARBA00022807"/>
    </source>
</evidence>
<dbReference type="Pfam" id="PF02148">
    <property type="entry name" value="zf-UBP"/>
    <property type="match status" value="1"/>
</dbReference>
<dbReference type="InterPro" id="IPR001394">
    <property type="entry name" value="Peptidase_C19_UCH"/>
</dbReference>
<dbReference type="Proteomes" id="UP000800235">
    <property type="component" value="Unassembled WGS sequence"/>
</dbReference>
<dbReference type="PROSITE" id="PS50235">
    <property type="entry name" value="USP_3"/>
    <property type="match status" value="1"/>
</dbReference>
<evidence type="ECO:0000259" key="16">
    <source>
        <dbReference type="PROSITE" id="PS50235"/>
    </source>
</evidence>
<feature type="region of interest" description="Disordered" evidence="15">
    <location>
        <begin position="373"/>
        <end position="392"/>
    </location>
</feature>
<organism evidence="17 18">
    <name type="scientific">Tothia fuscella</name>
    <dbReference type="NCBI Taxonomy" id="1048955"/>
    <lineage>
        <taxon>Eukaryota</taxon>
        <taxon>Fungi</taxon>
        <taxon>Dikarya</taxon>
        <taxon>Ascomycota</taxon>
        <taxon>Pezizomycotina</taxon>
        <taxon>Dothideomycetes</taxon>
        <taxon>Pleosporomycetidae</taxon>
        <taxon>Venturiales</taxon>
        <taxon>Cylindrosympodiaceae</taxon>
        <taxon>Tothia</taxon>
    </lineage>
</organism>
<evidence type="ECO:0000256" key="9">
    <source>
        <dbReference type="ARBA" id="ARBA00022833"/>
    </source>
</evidence>
<keyword evidence="5" id="KW-0863">Zinc-finger</keyword>
<evidence type="ECO:0000256" key="4">
    <source>
        <dbReference type="ARBA" id="ARBA00022723"/>
    </source>
</evidence>
<dbReference type="OrthoDB" id="289038at2759"/>
<evidence type="ECO:0000256" key="6">
    <source>
        <dbReference type="ARBA" id="ARBA00022786"/>
    </source>
</evidence>
<evidence type="ECO:0000256" key="10">
    <source>
        <dbReference type="ARBA" id="ARBA00023015"/>
    </source>
</evidence>
<dbReference type="GO" id="GO:0005634">
    <property type="term" value="C:nucleus"/>
    <property type="evidence" value="ECO:0007669"/>
    <property type="project" value="UniProtKB-SubCell"/>
</dbReference>
<reference evidence="17" key="1">
    <citation type="journal article" date="2020" name="Stud. Mycol.">
        <title>101 Dothideomycetes genomes: a test case for predicting lifestyles and emergence of pathogens.</title>
        <authorList>
            <person name="Haridas S."/>
            <person name="Albert R."/>
            <person name="Binder M."/>
            <person name="Bloem J."/>
            <person name="Labutti K."/>
            <person name="Salamov A."/>
            <person name="Andreopoulos B."/>
            <person name="Baker S."/>
            <person name="Barry K."/>
            <person name="Bills G."/>
            <person name="Bluhm B."/>
            <person name="Cannon C."/>
            <person name="Castanera R."/>
            <person name="Culley D."/>
            <person name="Daum C."/>
            <person name="Ezra D."/>
            <person name="Gonzalez J."/>
            <person name="Henrissat B."/>
            <person name="Kuo A."/>
            <person name="Liang C."/>
            <person name="Lipzen A."/>
            <person name="Lutzoni F."/>
            <person name="Magnuson J."/>
            <person name="Mondo S."/>
            <person name="Nolan M."/>
            <person name="Ohm R."/>
            <person name="Pangilinan J."/>
            <person name="Park H.-J."/>
            <person name="Ramirez L."/>
            <person name="Alfaro M."/>
            <person name="Sun H."/>
            <person name="Tritt A."/>
            <person name="Yoshinaga Y."/>
            <person name="Zwiers L.-H."/>
            <person name="Turgeon B."/>
            <person name="Goodwin S."/>
            <person name="Spatafora J."/>
            <person name="Crous P."/>
            <person name="Grigoriev I."/>
        </authorList>
    </citation>
    <scope>NUCLEOTIDE SEQUENCE</scope>
    <source>
        <strain evidence="17">CBS 130266</strain>
    </source>
</reference>